<name>A0AC35FDB1_9BILA</name>
<sequence length="206" mass="22296">METFANSPSIISTLTPTPITTTKSPIPPSADPQLLQKTLKDALRAASLQRQNVMQKKPRITHTPQKSQSSSKSRNHHNNNHQGSSSSASEISTANLEQLNALLPFMLQDEIKDEISATTDSTNRILYQMPQGVVYASKTSENPSSNNSDSESGNNISNAFINQSSNNNSNDDNPLSQLFQFPIGLQQILATAALTQLAEAQASMKG</sequence>
<evidence type="ECO:0000313" key="2">
    <source>
        <dbReference type="WBParaSite" id="PS1159_v2.g16437.t2"/>
    </source>
</evidence>
<proteinExistence type="predicted"/>
<dbReference type="Proteomes" id="UP000887580">
    <property type="component" value="Unplaced"/>
</dbReference>
<protein>
    <submittedName>
        <fullName evidence="2">Uncharacterized protein</fullName>
    </submittedName>
</protein>
<accession>A0AC35FDB1</accession>
<dbReference type="WBParaSite" id="PS1159_v2.g16437.t2">
    <property type="protein sequence ID" value="PS1159_v2.g16437.t2"/>
    <property type="gene ID" value="PS1159_v2.g16437"/>
</dbReference>
<reference evidence="2" key="1">
    <citation type="submission" date="2022-11" db="UniProtKB">
        <authorList>
            <consortium name="WormBaseParasite"/>
        </authorList>
    </citation>
    <scope>IDENTIFICATION</scope>
</reference>
<organism evidence="1 2">
    <name type="scientific">Panagrolaimus sp. PS1159</name>
    <dbReference type="NCBI Taxonomy" id="55785"/>
    <lineage>
        <taxon>Eukaryota</taxon>
        <taxon>Metazoa</taxon>
        <taxon>Ecdysozoa</taxon>
        <taxon>Nematoda</taxon>
        <taxon>Chromadorea</taxon>
        <taxon>Rhabditida</taxon>
        <taxon>Tylenchina</taxon>
        <taxon>Panagrolaimomorpha</taxon>
        <taxon>Panagrolaimoidea</taxon>
        <taxon>Panagrolaimidae</taxon>
        <taxon>Panagrolaimus</taxon>
    </lineage>
</organism>
<evidence type="ECO:0000313" key="1">
    <source>
        <dbReference type="Proteomes" id="UP000887580"/>
    </source>
</evidence>